<dbReference type="Pfam" id="PF04935">
    <property type="entry name" value="SURF6"/>
    <property type="match status" value="1"/>
</dbReference>
<evidence type="ECO:0000313" key="8">
    <source>
        <dbReference type="Proteomes" id="UP000002036"/>
    </source>
</evidence>
<evidence type="ECO:0000256" key="3">
    <source>
        <dbReference type="ARBA" id="ARBA00023242"/>
    </source>
</evidence>
<feature type="compositionally biased region" description="Basic and acidic residues" evidence="4">
    <location>
        <begin position="242"/>
        <end position="259"/>
    </location>
</feature>
<dbReference type="OMA" id="QKKRTDN"/>
<dbReference type="GeneID" id="8291145"/>
<reference evidence="7 8" key="1">
    <citation type="journal article" date="2009" name="Genome Res.">
        <title>Comparative genomics of protoploid Saccharomycetaceae.</title>
        <authorList>
            <consortium name="The Genolevures Consortium"/>
            <person name="Souciet J.-L."/>
            <person name="Dujon B."/>
            <person name="Gaillardin C."/>
            <person name="Johnston M."/>
            <person name="Baret P.V."/>
            <person name="Cliften P."/>
            <person name="Sherman D.J."/>
            <person name="Weissenbach J."/>
            <person name="Westhof E."/>
            <person name="Wincker P."/>
            <person name="Jubin C."/>
            <person name="Poulain J."/>
            <person name="Barbe V."/>
            <person name="Segurens B."/>
            <person name="Artiguenave F."/>
            <person name="Anthouard V."/>
            <person name="Vacherie B."/>
            <person name="Val M.-E."/>
            <person name="Fulton R.S."/>
            <person name="Minx P."/>
            <person name="Wilson R."/>
            <person name="Durrens P."/>
            <person name="Jean G."/>
            <person name="Marck C."/>
            <person name="Martin T."/>
            <person name="Nikolski M."/>
            <person name="Rolland T."/>
            <person name="Seret M.-L."/>
            <person name="Casaregola S."/>
            <person name="Despons L."/>
            <person name="Fairhead C."/>
            <person name="Fischer G."/>
            <person name="Lafontaine I."/>
            <person name="Leh V."/>
            <person name="Lemaire M."/>
            <person name="de Montigny J."/>
            <person name="Neuveglise C."/>
            <person name="Thierry A."/>
            <person name="Blanc-Lenfle I."/>
            <person name="Bleykasten C."/>
            <person name="Diffels J."/>
            <person name="Fritsch E."/>
            <person name="Frangeul L."/>
            <person name="Goeffon A."/>
            <person name="Jauniaux N."/>
            <person name="Kachouri-Lafond R."/>
            <person name="Payen C."/>
            <person name="Potier S."/>
            <person name="Pribylova L."/>
            <person name="Ozanne C."/>
            <person name="Richard G.-F."/>
            <person name="Sacerdot C."/>
            <person name="Straub M.-L."/>
            <person name="Talla E."/>
        </authorList>
    </citation>
    <scope>NUCLEOTIDE SEQUENCE [LARGE SCALE GENOMIC DNA]</scope>
    <source>
        <strain evidence="8">ATCC 56472 / CBS 6340 / NRRL Y-8284</strain>
    </source>
</reference>
<evidence type="ECO:0000256" key="1">
    <source>
        <dbReference type="ARBA" id="ARBA00004123"/>
    </source>
</evidence>
<dbReference type="GO" id="GO:0005730">
    <property type="term" value="C:nucleolus"/>
    <property type="evidence" value="ECO:0007669"/>
    <property type="project" value="TreeGrafter"/>
</dbReference>
<feature type="compositionally biased region" description="Acidic residues" evidence="4">
    <location>
        <begin position="94"/>
        <end position="109"/>
    </location>
</feature>
<dbReference type="GO" id="GO:0042273">
    <property type="term" value="P:ribosomal large subunit biogenesis"/>
    <property type="evidence" value="ECO:0007669"/>
    <property type="project" value="TreeGrafter"/>
</dbReference>
<dbReference type="AlphaFoldDB" id="C5DDI8"/>
<feature type="compositionally biased region" description="Basic and acidic residues" evidence="4">
    <location>
        <begin position="136"/>
        <end position="146"/>
    </location>
</feature>
<dbReference type="InterPro" id="IPR029190">
    <property type="entry name" value="Rrp14/SURF6_C"/>
</dbReference>
<name>C5DDI8_LACTC</name>
<feature type="domain" description="Ribosomal RNA-processing protein 14/surfeit locus protein 6 C-terminal" evidence="5">
    <location>
        <begin position="234"/>
        <end position="428"/>
    </location>
</feature>
<dbReference type="eggNOG" id="KOG2885">
    <property type="taxonomic scope" value="Eukaryota"/>
</dbReference>
<dbReference type="InParanoid" id="C5DDI8"/>
<feature type="region of interest" description="Disordered" evidence="4">
    <location>
        <begin position="303"/>
        <end position="327"/>
    </location>
</feature>
<feature type="compositionally biased region" description="Basic and acidic residues" evidence="4">
    <location>
        <begin position="407"/>
        <end position="421"/>
    </location>
</feature>
<evidence type="ECO:0000256" key="2">
    <source>
        <dbReference type="ARBA" id="ARBA00005904"/>
    </source>
</evidence>
<keyword evidence="8" id="KW-1185">Reference proteome</keyword>
<dbReference type="GO" id="GO:0003723">
    <property type="term" value="F:RNA binding"/>
    <property type="evidence" value="ECO:0007669"/>
    <property type="project" value="TreeGrafter"/>
</dbReference>
<evidence type="ECO:0000313" key="7">
    <source>
        <dbReference type="EMBL" id="CAR21849.1"/>
    </source>
</evidence>
<sequence>MSNSLEERLRINSNAFDGLLSLIPAKYYYDDKTQDQWKAKKKTKAQSKLDKRKKLDPEQQNEESASALEVMEAREKNGKPAVIPGQKPSREQEEASSEEEEEVEEESTSGDEGASETGENAGQVQAEPKGPVNSKIESEQEDGSKGEEDDEDSIDVIFDDEGNKVEAQPESFDKPAAEAASAVEDQPAPPADSKASKKQNLEKLRAKLQEKIQAMKEKRRAPGTQVTGALSSREAILAQRKRKEELKRKRTEQNTPKDEDSSDESNSGSDAEGDSETVSKKRRVDDGIANDLMFQNIVFDDGSRATSDLQRLRKAREKKGPSKNDIKAHLSATEAKRAKLESEDELVQIQQKEKEKWQRAMLQAEGERMRDDEKLLRKALKRKEAKKRKSAVEWRERKEAVATAISDKQKRREENLQIRKENKGKKRNHREKMKRGIKGVAPTKKRAGFEGRLKSGKKK</sequence>
<dbReference type="FunCoup" id="C5DDI8">
    <property type="interactions" value="376"/>
</dbReference>
<feature type="region of interest" description="Disordered" evidence="4">
    <location>
        <begin position="404"/>
        <end position="459"/>
    </location>
</feature>
<comment type="subcellular location">
    <subcellularLocation>
        <location evidence="1">Nucleus</location>
    </subcellularLocation>
</comment>
<feature type="compositionally biased region" description="Acidic residues" evidence="4">
    <location>
        <begin position="147"/>
        <end position="160"/>
    </location>
</feature>
<dbReference type="EMBL" id="CU928167">
    <property type="protein sequence ID" value="CAR21849.1"/>
    <property type="molecule type" value="Genomic_DNA"/>
</dbReference>
<gene>
    <name evidence="7" type="ordered locus">KLTH0C01320g</name>
</gene>
<dbReference type="HOGENOM" id="CLU_018300_0_0_1"/>
<dbReference type="InterPro" id="IPR007019">
    <property type="entry name" value="SURF6"/>
</dbReference>
<protein>
    <submittedName>
        <fullName evidence="7">KLTH0C01320p</fullName>
    </submittedName>
</protein>
<feature type="compositionally biased region" description="Basic and acidic residues" evidence="4">
    <location>
        <begin position="318"/>
        <end position="327"/>
    </location>
</feature>
<comment type="similarity">
    <text evidence="2">Belongs to the SURF6 family.</text>
</comment>
<dbReference type="OrthoDB" id="444809at2759"/>
<keyword evidence="3" id="KW-0539">Nucleus</keyword>
<dbReference type="Proteomes" id="UP000002036">
    <property type="component" value="Chromosome C"/>
</dbReference>
<dbReference type="Pfam" id="PF15459">
    <property type="entry name" value="RRP14"/>
    <property type="match status" value="1"/>
</dbReference>
<feature type="domain" description="Ribosomal RNA-processing protein 14 N-terminal" evidence="6">
    <location>
        <begin position="8"/>
        <end position="58"/>
    </location>
</feature>
<feature type="region of interest" description="Disordered" evidence="4">
    <location>
        <begin position="31"/>
        <end position="287"/>
    </location>
</feature>
<accession>C5DDI8</accession>
<dbReference type="STRING" id="559295.C5DDI8"/>
<feature type="compositionally biased region" description="Basic and acidic residues" evidence="4">
    <location>
        <begin position="277"/>
        <end position="286"/>
    </location>
</feature>
<dbReference type="PANTHER" id="PTHR14369">
    <property type="entry name" value="SURFEIT LOCUS PROTEIN 6"/>
    <property type="match status" value="1"/>
</dbReference>
<evidence type="ECO:0000259" key="5">
    <source>
        <dbReference type="Pfam" id="PF04935"/>
    </source>
</evidence>
<dbReference type="PANTHER" id="PTHR14369:SF0">
    <property type="entry name" value="SURFEIT LOCUS PROTEIN 6"/>
    <property type="match status" value="1"/>
</dbReference>
<feature type="compositionally biased region" description="Basic and acidic residues" evidence="4">
    <location>
        <begin position="47"/>
        <end position="57"/>
    </location>
</feature>
<dbReference type="InterPro" id="IPR029188">
    <property type="entry name" value="Rrp14_N"/>
</dbReference>
<dbReference type="GO" id="GO:0003677">
    <property type="term" value="F:DNA binding"/>
    <property type="evidence" value="ECO:0007669"/>
    <property type="project" value="TreeGrafter"/>
</dbReference>
<organism evidence="7 8">
    <name type="scientific">Lachancea thermotolerans (strain ATCC 56472 / CBS 6340 / NRRL Y-8284)</name>
    <name type="common">Yeast</name>
    <name type="synonym">Kluyveromyces thermotolerans</name>
    <dbReference type="NCBI Taxonomy" id="559295"/>
    <lineage>
        <taxon>Eukaryota</taxon>
        <taxon>Fungi</taxon>
        <taxon>Dikarya</taxon>
        <taxon>Ascomycota</taxon>
        <taxon>Saccharomycotina</taxon>
        <taxon>Saccharomycetes</taxon>
        <taxon>Saccharomycetales</taxon>
        <taxon>Saccharomycetaceae</taxon>
        <taxon>Lachancea</taxon>
    </lineage>
</organism>
<dbReference type="RefSeq" id="XP_002552287.1">
    <property type="nucleotide sequence ID" value="XM_002552241.1"/>
</dbReference>
<evidence type="ECO:0000256" key="4">
    <source>
        <dbReference type="SAM" id="MobiDB-lite"/>
    </source>
</evidence>
<evidence type="ECO:0000259" key="6">
    <source>
        <dbReference type="Pfam" id="PF15459"/>
    </source>
</evidence>
<dbReference type="KEGG" id="lth:KLTH0C01320g"/>
<feature type="compositionally biased region" description="Basic and acidic residues" evidence="4">
    <location>
        <begin position="199"/>
        <end position="216"/>
    </location>
</feature>
<feature type="compositionally biased region" description="Basic residues" evidence="4">
    <location>
        <begin position="422"/>
        <end position="437"/>
    </location>
</feature>
<dbReference type="GO" id="GO:0042274">
    <property type="term" value="P:ribosomal small subunit biogenesis"/>
    <property type="evidence" value="ECO:0007669"/>
    <property type="project" value="TreeGrafter"/>
</dbReference>
<proteinExistence type="inferred from homology"/>